<protein>
    <submittedName>
        <fullName evidence="4">NAD(P)H-quinone oxidoreductase</fullName>
    </submittedName>
</protein>
<dbReference type="Proteomes" id="UP001597116">
    <property type="component" value="Unassembled WGS sequence"/>
</dbReference>
<dbReference type="EMBL" id="JBHTLP010000016">
    <property type="protein sequence ID" value="MFD1143572.1"/>
    <property type="molecule type" value="Genomic_DNA"/>
</dbReference>
<proteinExistence type="predicted"/>
<organism evidence="4 5">
    <name type="scientific">Larkinella insperata</name>
    <dbReference type="NCBI Taxonomy" id="332158"/>
    <lineage>
        <taxon>Bacteria</taxon>
        <taxon>Pseudomonadati</taxon>
        <taxon>Bacteroidota</taxon>
        <taxon>Cytophagia</taxon>
        <taxon>Cytophagales</taxon>
        <taxon>Spirosomataceae</taxon>
        <taxon>Larkinella</taxon>
    </lineage>
</organism>
<dbReference type="InterPro" id="IPR020843">
    <property type="entry name" value="ER"/>
</dbReference>
<dbReference type="InterPro" id="IPR011032">
    <property type="entry name" value="GroES-like_sf"/>
</dbReference>
<dbReference type="SUPFAM" id="SSF51735">
    <property type="entry name" value="NAD(P)-binding Rossmann-fold domains"/>
    <property type="match status" value="1"/>
</dbReference>
<feature type="domain" description="Enoyl reductase (ER)" evidence="3">
    <location>
        <begin position="10"/>
        <end position="318"/>
    </location>
</feature>
<dbReference type="InterPro" id="IPR014189">
    <property type="entry name" value="Quinone_OxRdtase_PIG3"/>
</dbReference>
<sequence>MKAIVISGPGDGAVLDLKDVALPTLEKHQVLVRVRAAGVNRSDIHQRTGGYGSDPTGQIPGLEVAGIVEQCGPNTSRWRVGDAVCALVSGGGYAQYIAVDEHHCLPIPPSLNFVEAASLPETIGTVWSTVFQWGRLSQGETLLVQGGSSGIGVTAIQLAKAFGATVYTTAGSDEKCAVCQQLGADGCVNYKQQDFEQVFQGRAINVILDMVGGKYTAKHLRLLDMDGRLMFINAMQGPDSELHIPTLMQKRLVISGSMLKPRDTEYKTTLLAEIEKHVWPLINERRYKVIIDRTFPLAQAAEAQTYMESSQHIGKIVLEVGE</sequence>
<dbReference type="InterPro" id="IPR036291">
    <property type="entry name" value="NAD(P)-bd_dom_sf"/>
</dbReference>
<evidence type="ECO:0000259" key="3">
    <source>
        <dbReference type="SMART" id="SM00829"/>
    </source>
</evidence>
<gene>
    <name evidence="4" type="ORF">ACFQ4C_20765</name>
</gene>
<dbReference type="InterPro" id="IPR013154">
    <property type="entry name" value="ADH-like_N"/>
</dbReference>
<dbReference type="PANTHER" id="PTHR48106:SF8">
    <property type="entry name" value="OS02G0805600 PROTEIN"/>
    <property type="match status" value="1"/>
</dbReference>
<dbReference type="Pfam" id="PF08240">
    <property type="entry name" value="ADH_N"/>
    <property type="match status" value="1"/>
</dbReference>
<dbReference type="NCBIfam" id="TIGR02824">
    <property type="entry name" value="quinone_pig3"/>
    <property type="match status" value="1"/>
</dbReference>
<dbReference type="Gene3D" id="3.40.50.720">
    <property type="entry name" value="NAD(P)-binding Rossmann-like Domain"/>
    <property type="match status" value="1"/>
</dbReference>
<dbReference type="CDD" id="cd05276">
    <property type="entry name" value="p53_inducible_oxidoreductase"/>
    <property type="match status" value="1"/>
</dbReference>
<name>A0ABW3QCY7_9BACT</name>
<keyword evidence="5" id="KW-1185">Reference proteome</keyword>
<dbReference type="Gene3D" id="3.90.180.10">
    <property type="entry name" value="Medium-chain alcohol dehydrogenases, catalytic domain"/>
    <property type="match status" value="1"/>
</dbReference>
<keyword evidence="2" id="KW-0560">Oxidoreductase</keyword>
<dbReference type="RefSeq" id="WP_379884445.1">
    <property type="nucleotide sequence ID" value="NZ_JBHTLP010000016.1"/>
</dbReference>
<dbReference type="SMART" id="SM00829">
    <property type="entry name" value="PKS_ER"/>
    <property type="match status" value="1"/>
</dbReference>
<reference evidence="5" key="1">
    <citation type="journal article" date="2019" name="Int. J. Syst. Evol. Microbiol.">
        <title>The Global Catalogue of Microorganisms (GCM) 10K type strain sequencing project: providing services to taxonomists for standard genome sequencing and annotation.</title>
        <authorList>
            <consortium name="The Broad Institute Genomics Platform"/>
            <consortium name="The Broad Institute Genome Sequencing Center for Infectious Disease"/>
            <person name="Wu L."/>
            <person name="Ma J."/>
        </authorList>
    </citation>
    <scope>NUCLEOTIDE SEQUENCE [LARGE SCALE GENOMIC DNA]</scope>
    <source>
        <strain evidence="5">CCUG 55608</strain>
    </source>
</reference>
<evidence type="ECO:0000313" key="4">
    <source>
        <dbReference type="EMBL" id="MFD1143572.1"/>
    </source>
</evidence>
<accession>A0ABW3QCY7</accession>
<dbReference type="PANTHER" id="PTHR48106">
    <property type="entry name" value="QUINONE OXIDOREDUCTASE PIG3-RELATED"/>
    <property type="match status" value="1"/>
</dbReference>
<comment type="caution">
    <text evidence="4">The sequence shown here is derived from an EMBL/GenBank/DDBJ whole genome shotgun (WGS) entry which is preliminary data.</text>
</comment>
<evidence type="ECO:0000256" key="1">
    <source>
        <dbReference type="ARBA" id="ARBA00022857"/>
    </source>
</evidence>
<evidence type="ECO:0000313" key="5">
    <source>
        <dbReference type="Proteomes" id="UP001597116"/>
    </source>
</evidence>
<dbReference type="SUPFAM" id="SSF50129">
    <property type="entry name" value="GroES-like"/>
    <property type="match status" value="1"/>
</dbReference>
<keyword evidence="1" id="KW-0521">NADP</keyword>
<evidence type="ECO:0000256" key="2">
    <source>
        <dbReference type="ARBA" id="ARBA00023002"/>
    </source>
</evidence>
<dbReference type="Pfam" id="PF13602">
    <property type="entry name" value="ADH_zinc_N_2"/>
    <property type="match status" value="1"/>
</dbReference>